<accession>A0A1I2BB87</accession>
<dbReference type="AlphaFoldDB" id="A0A1I2BB87"/>
<feature type="domain" description="ABM" evidence="1">
    <location>
        <begin position="113"/>
        <end position="169"/>
    </location>
</feature>
<dbReference type="Proteomes" id="UP000198589">
    <property type="component" value="Unassembled WGS sequence"/>
</dbReference>
<evidence type="ECO:0000313" key="2">
    <source>
        <dbReference type="EMBL" id="SFE53148.1"/>
    </source>
</evidence>
<dbReference type="GO" id="GO:0004497">
    <property type="term" value="F:monooxygenase activity"/>
    <property type="evidence" value="ECO:0007669"/>
    <property type="project" value="UniProtKB-KW"/>
</dbReference>
<dbReference type="OrthoDB" id="5182530at2"/>
<sequence length="207" mass="23046">MYARTTTLTADPTRMDDGIADVRDNVMPAVSDMDGCVGLSMLVDRDSGRCIVTTAWETEEAMAATRDRVTQMRTRATEQFGGSDPQVQEWEIAAVHRLHPATDDSCARVTWSRTDPGQADRVIDAFRTAIVPRMDDVPGFCSLSLMVDRRTGMSSLTSVYADRSAMDATRDQLARMRDEFAQQMGLQVTDVAEFEVVLHHLRVPELV</sequence>
<feature type="domain" description="ABM" evidence="1">
    <location>
        <begin position="1"/>
        <end position="65"/>
    </location>
</feature>
<dbReference type="InterPro" id="IPR007138">
    <property type="entry name" value="ABM_dom"/>
</dbReference>
<name>A0A1I2BB87_9ACTN</name>
<organism evidence="2 3">
    <name type="scientific">Blastococcus tunisiensis</name>
    <dbReference type="NCBI Taxonomy" id="1798228"/>
    <lineage>
        <taxon>Bacteria</taxon>
        <taxon>Bacillati</taxon>
        <taxon>Actinomycetota</taxon>
        <taxon>Actinomycetes</taxon>
        <taxon>Geodermatophilales</taxon>
        <taxon>Geodermatophilaceae</taxon>
        <taxon>Blastococcus</taxon>
    </lineage>
</organism>
<keyword evidence="2" id="KW-0560">Oxidoreductase</keyword>
<keyword evidence="3" id="KW-1185">Reference proteome</keyword>
<dbReference type="RefSeq" id="WP_092196008.1">
    <property type="nucleotide sequence ID" value="NZ_FOND01000004.1"/>
</dbReference>
<dbReference type="STRING" id="1798228.SAMN05216574_104105"/>
<proteinExistence type="predicted"/>
<dbReference type="SUPFAM" id="SSF54909">
    <property type="entry name" value="Dimeric alpha+beta barrel"/>
    <property type="match status" value="2"/>
</dbReference>
<gene>
    <name evidence="2" type="ORF">SAMN05216574_104105</name>
</gene>
<dbReference type="EMBL" id="FOND01000004">
    <property type="protein sequence ID" value="SFE53148.1"/>
    <property type="molecule type" value="Genomic_DNA"/>
</dbReference>
<dbReference type="InterPro" id="IPR011008">
    <property type="entry name" value="Dimeric_a/b-barrel"/>
</dbReference>
<protein>
    <submittedName>
        <fullName evidence="2">Antibiotic biosynthesis monooxygenase</fullName>
    </submittedName>
</protein>
<keyword evidence="2" id="KW-0503">Monooxygenase</keyword>
<evidence type="ECO:0000259" key="1">
    <source>
        <dbReference type="Pfam" id="PF03992"/>
    </source>
</evidence>
<reference evidence="3" key="1">
    <citation type="submission" date="2016-10" db="EMBL/GenBank/DDBJ databases">
        <authorList>
            <person name="Varghese N."/>
            <person name="Submissions S."/>
        </authorList>
    </citation>
    <scope>NUCLEOTIDE SEQUENCE [LARGE SCALE GENOMIC DNA]</scope>
    <source>
        <strain evidence="3">DSM 46838</strain>
    </source>
</reference>
<evidence type="ECO:0000313" key="3">
    <source>
        <dbReference type="Proteomes" id="UP000198589"/>
    </source>
</evidence>
<dbReference type="Gene3D" id="3.30.70.100">
    <property type="match status" value="1"/>
</dbReference>
<dbReference type="Pfam" id="PF03992">
    <property type="entry name" value="ABM"/>
    <property type="match status" value="2"/>
</dbReference>